<comment type="caution">
    <text evidence="3">The sequence shown here is derived from an EMBL/GenBank/DDBJ whole genome shotgun (WGS) entry which is preliminary data.</text>
</comment>
<evidence type="ECO:0000313" key="3">
    <source>
        <dbReference type="EMBL" id="MBK1877195.1"/>
    </source>
</evidence>
<dbReference type="AlphaFoldDB" id="A0A934RTA7"/>
<dbReference type="Pfam" id="PF00795">
    <property type="entry name" value="CN_hydrolase"/>
    <property type="match status" value="1"/>
</dbReference>
<reference evidence="3" key="1">
    <citation type="submission" date="2021-01" db="EMBL/GenBank/DDBJ databases">
        <title>Modified the classification status of verrucomicrobia.</title>
        <authorList>
            <person name="Feng X."/>
        </authorList>
    </citation>
    <scope>NUCLEOTIDE SEQUENCE</scope>
    <source>
        <strain evidence="3">KCTC 13126</strain>
    </source>
</reference>
<name>A0A934RTA7_9BACT</name>
<dbReference type="PANTHER" id="PTHR43674">
    <property type="entry name" value="NITRILASE C965.09-RELATED"/>
    <property type="match status" value="1"/>
</dbReference>
<dbReference type="PROSITE" id="PS50263">
    <property type="entry name" value="CN_HYDROLASE"/>
    <property type="match status" value="1"/>
</dbReference>
<proteinExistence type="predicted"/>
<dbReference type="RefSeq" id="WP_200355406.1">
    <property type="nucleotide sequence ID" value="NZ_JAENIL010000015.1"/>
</dbReference>
<accession>A0A934RTA7</accession>
<dbReference type="CDD" id="cd07197">
    <property type="entry name" value="nitrilase"/>
    <property type="match status" value="1"/>
</dbReference>
<evidence type="ECO:0000313" key="4">
    <source>
        <dbReference type="Proteomes" id="UP000617628"/>
    </source>
</evidence>
<dbReference type="Proteomes" id="UP000617628">
    <property type="component" value="Unassembled WGS sequence"/>
</dbReference>
<dbReference type="InterPro" id="IPR036526">
    <property type="entry name" value="C-N_Hydrolase_sf"/>
</dbReference>
<evidence type="ECO:0000259" key="2">
    <source>
        <dbReference type="PROSITE" id="PS50263"/>
    </source>
</evidence>
<dbReference type="SUPFAM" id="SSF56317">
    <property type="entry name" value="Carbon-nitrogen hydrolase"/>
    <property type="match status" value="1"/>
</dbReference>
<dbReference type="PANTHER" id="PTHR43674:SF16">
    <property type="entry name" value="CARBON-NITROGEN FAMILY, PUTATIVE (AFU_ORTHOLOGUE AFUA_5G02350)-RELATED"/>
    <property type="match status" value="1"/>
</dbReference>
<keyword evidence="1 3" id="KW-0378">Hydrolase</keyword>
<sequence>MKHESHKVPPYHNSDAQILSIGLCQVETHPFECDQNRARTLKALRDAGELGCEVAITPECSVHGYGFLDDKELLKTKVTQAAETQSGALVTGAAEIAQQYKMAIAVGYAEAADGVLYNATTLLDAKGEIAAHYRKVHLRDFESHAFGSVFHPGNEFPVVDLKLRNGPLRAGIMICFDREIPESVRSLRAQGAELILCPLACDTEPLDAPQNFAENEMTTRIRAAENELYIVVNNHANRFNGGTFIVGPAGESIIQLGEAPEVKRVDLPIGGFRELFRTNPYTWMGWGYRREDVYSKYL</sequence>
<dbReference type="InterPro" id="IPR050345">
    <property type="entry name" value="Aliph_Amidase/BUP"/>
</dbReference>
<dbReference type="EMBL" id="JAENIL010000015">
    <property type="protein sequence ID" value="MBK1877195.1"/>
    <property type="molecule type" value="Genomic_DNA"/>
</dbReference>
<protein>
    <submittedName>
        <fullName evidence="3">Carbon-nitrogen hydrolase family protein</fullName>
    </submittedName>
</protein>
<dbReference type="InterPro" id="IPR003010">
    <property type="entry name" value="C-N_Hydrolase"/>
</dbReference>
<gene>
    <name evidence="3" type="ORF">JIN87_09965</name>
</gene>
<feature type="domain" description="CN hydrolase" evidence="2">
    <location>
        <begin position="19"/>
        <end position="269"/>
    </location>
</feature>
<dbReference type="GO" id="GO:0016811">
    <property type="term" value="F:hydrolase activity, acting on carbon-nitrogen (but not peptide) bonds, in linear amides"/>
    <property type="evidence" value="ECO:0007669"/>
    <property type="project" value="TreeGrafter"/>
</dbReference>
<evidence type="ECO:0000256" key="1">
    <source>
        <dbReference type="ARBA" id="ARBA00022801"/>
    </source>
</evidence>
<keyword evidence="4" id="KW-1185">Reference proteome</keyword>
<organism evidence="3 4">
    <name type="scientific">Pelagicoccus mobilis</name>
    <dbReference type="NCBI Taxonomy" id="415221"/>
    <lineage>
        <taxon>Bacteria</taxon>
        <taxon>Pseudomonadati</taxon>
        <taxon>Verrucomicrobiota</taxon>
        <taxon>Opitutia</taxon>
        <taxon>Puniceicoccales</taxon>
        <taxon>Pelagicoccaceae</taxon>
        <taxon>Pelagicoccus</taxon>
    </lineage>
</organism>
<dbReference type="Gene3D" id="3.60.110.10">
    <property type="entry name" value="Carbon-nitrogen hydrolase"/>
    <property type="match status" value="1"/>
</dbReference>